<evidence type="ECO:0000256" key="5">
    <source>
        <dbReference type="ARBA" id="ARBA00043019"/>
    </source>
</evidence>
<protein>
    <recommendedName>
        <fullName evidence="4">Small ribosomal subunit protein uS9</fullName>
    </recommendedName>
    <alternativeName>
        <fullName evidence="5">40S ribosomal protein S16</fullName>
    </alternativeName>
</protein>
<organism evidence="7 8">
    <name type="scientific">Lasius niger</name>
    <name type="common">Black garden ant</name>
    <dbReference type="NCBI Taxonomy" id="67767"/>
    <lineage>
        <taxon>Eukaryota</taxon>
        <taxon>Metazoa</taxon>
        <taxon>Ecdysozoa</taxon>
        <taxon>Arthropoda</taxon>
        <taxon>Hexapoda</taxon>
        <taxon>Insecta</taxon>
        <taxon>Pterygota</taxon>
        <taxon>Neoptera</taxon>
        <taxon>Endopterygota</taxon>
        <taxon>Hymenoptera</taxon>
        <taxon>Apocrita</taxon>
        <taxon>Aculeata</taxon>
        <taxon>Formicoidea</taxon>
        <taxon>Formicidae</taxon>
        <taxon>Formicinae</taxon>
        <taxon>Lasius</taxon>
        <taxon>Lasius</taxon>
    </lineage>
</organism>
<evidence type="ECO:0000256" key="6">
    <source>
        <dbReference type="RuleBase" id="RU003815"/>
    </source>
</evidence>
<name>A0A0J7MLH8_LASNI</name>
<dbReference type="PaxDb" id="67767-A0A0J7MLH8"/>
<dbReference type="GO" id="GO:0003735">
    <property type="term" value="F:structural constituent of ribosome"/>
    <property type="evidence" value="ECO:0007669"/>
    <property type="project" value="InterPro"/>
</dbReference>
<accession>A0A0J7MLH8</accession>
<dbReference type="Pfam" id="PF00380">
    <property type="entry name" value="Ribosomal_S9"/>
    <property type="match status" value="1"/>
</dbReference>
<evidence type="ECO:0000313" key="8">
    <source>
        <dbReference type="Proteomes" id="UP000036403"/>
    </source>
</evidence>
<proteinExistence type="inferred from homology"/>
<comment type="similarity">
    <text evidence="1 6">Belongs to the universal ribosomal protein uS9 family.</text>
</comment>
<dbReference type="SUPFAM" id="SSF54211">
    <property type="entry name" value="Ribosomal protein S5 domain 2-like"/>
    <property type="match status" value="1"/>
</dbReference>
<evidence type="ECO:0000256" key="2">
    <source>
        <dbReference type="ARBA" id="ARBA00022980"/>
    </source>
</evidence>
<evidence type="ECO:0000256" key="1">
    <source>
        <dbReference type="ARBA" id="ARBA00005251"/>
    </source>
</evidence>
<dbReference type="Proteomes" id="UP000036403">
    <property type="component" value="Unassembled WGS sequence"/>
</dbReference>
<keyword evidence="3 6" id="KW-0687">Ribonucleoprotein</keyword>
<dbReference type="InterPro" id="IPR014721">
    <property type="entry name" value="Ribsml_uS5_D2-typ_fold_subgr"/>
</dbReference>
<dbReference type="GO" id="GO:0000462">
    <property type="term" value="P:maturation of SSU-rRNA from tricistronic rRNA transcript (SSU-rRNA, 5.8S rRNA, LSU-rRNA)"/>
    <property type="evidence" value="ECO:0007669"/>
    <property type="project" value="TreeGrafter"/>
</dbReference>
<keyword evidence="2 6" id="KW-0689">Ribosomal protein</keyword>
<dbReference type="GO" id="GO:0006412">
    <property type="term" value="P:translation"/>
    <property type="evidence" value="ECO:0007669"/>
    <property type="project" value="InterPro"/>
</dbReference>
<keyword evidence="8" id="KW-1185">Reference proteome</keyword>
<dbReference type="PROSITE" id="PS00360">
    <property type="entry name" value="RIBOSOMAL_S9"/>
    <property type="match status" value="1"/>
</dbReference>
<dbReference type="OrthoDB" id="426865at2759"/>
<dbReference type="STRING" id="67767.A0A0J7MLH8"/>
<gene>
    <name evidence="7" type="ORF">RF55_26153</name>
</gene>
<dbReference type="PANTHER" id="PTHR21569">
    <property type="entry name" value="RIBOSOMAL PROTEIN S9"/>
    <property type="match status" value="1"/>
</dbReference>
<dbReference type="GO" id="GO:0022627">
    <property type="term" value="C:cytosolic small ribosomal subunit"/>
    <property type="evidence" value="ECO:0007669"/>
    <property type="project" value="TreeGrafter"/>
</dbReference>
<comment type="caution">
    <text evidence="7">The sequence shown here is derived from an EMBL/GenBank/DDBJ whole genome shotgun (WGS) entry which is preliminary data.</text>
</comment>
<dbReference type="PANTHER" id="PTHR21569:SF16">
    <property type="entry name" value="RIBOSOMAL PROTEIN S16"/>
    <property type="match status" value="1"/>
</dbReference>
<dbReference type="Gene3D" id="3.30.230.10">
    <property type="match status" value="1"/>
</dbReference>
<dbReference type="EMBL" id="LBMM01034965">
    <property type="protein sequence ID" value="KMQ81495.1"/>
    <property type="molecule type" value="Genomic_DNA"/>
</dbReference>
<dbReference type="InterPro" id="IPR000754">
    <property type="entry name" value="Ribosomal_uS9"/>
</dbReference>
<evidence type="ECO:0000256" key="3">
    <source>
        <dbReference type="ARBA" id="ARBA00023274"/>
    </source>
</evidence>
<feature type="non-terminal residue" evidence="7">
    <location>
        <position position="1"/>
    </location>
</feature>
<dbReference type="InterPro" id="IPR020574">
    <property type="entry name" value="Ribosomal_uS9_CS"/>
</dbReference>
<evidence type="ECO:0000313" key="7">
    <source>
        <dbReference type="EMBL" id="KMQ81495.1"/>
    </source>
</evidence>
<dbReference type="GO" id="GO:0003723">
    <property type="term" value="F:RNA binding"/>
    <property type="evidence" value="ECO:0007669"/>
    <property type="project" value="TreeGrafter"/>
</dbReference>
<evidence type="ECO:0000256" key="4">
    <source>
        <dbReference type="ARBA" id="ARBA00035259"/>
    </source>
</evidence>
<dbReference type="InterPro" id="IPR020568">
    <property type="entry name" value="Ribosomal_Su5_D2-typ_SF"/>
</dbReference>
<sequence length="113" mass="12906">VNGRPLQLVQPEILRFKVYEPLLVVGLDKFANVDIRVRVSGGGHTSQIYAIRQAIAKSLVAYYQKYVDEHSKNMLKQALVQFDRTLLVADNRRCEPKKFGGPGARARFQKSYR</sequence>
<reference evidence="7 8" key="1">
    <citation type="submission" date="2015-04" db="EMBL/GenBank/DDBJ databases">
        <title>Lasius niger genome sequencing.</title>
        <authorList>
            <person name="Konorov E.A."/>
            <person name="Nikitin M.A."/>
            <person name="Kirill M.V."/>
            <person name="Chang P."/>
        </authorList>
    </citation>
    <scope>NUCLEOTIDE SEQUENCE [LARGE SCALE GENOMIC DNA]</scope>
    <source>
        <tissue evidence="7">Whole</tissue>
    </source>
</reference>
<dbReference type="AlphaFoldDB" id="A0A0J7MLH8"/>